<protein>
    <submittedName>
        <fullName evidence="1">Uncharacterized protein</fullName>
    </submittedName>
</protein>
<proteinExistence type="predicted"/>
<feature type="non-terminal residue" evidence="1">
    <location>
        <position position="1"/>
    </location>
</feature>
<evidence type="ECO:0000313" key="2">
    <source>
        <dbReference type="Proteomes" id="UP000053660"/>
    </source>
</evidence>
<name>A0A0B1T1N2_OESDE</name>
<dbReference type="AlphaFoldDB" id="A0A0B1T1N2"/>
<sequence>SRSSPYKSAASATTSTQSDQYDAFSLNCPHVADASNDNVRIEVTWTLNETIWLKIEDGEKKIYNRLTTFSKRIIAGKQDSKQI</sequence>
<gene>
    <name evidence="1" type="ORF">OESDEN_09018</name>
</gene>
<keyword evidence="2" id="KW-1185">Reference proteome</keyword>
<dbReference type="EMBL" id="KN552322">
    <property type="protein sequence ID" value="KHJ91124.1"/>
    <property type="molecule type" value="Genomic_DNA"/>
</dbReference>
<dbReference type="Proteomes" id="UP000053660">
    <property type="component" value="Unassembled WGS sequence"/>
</dbReference>
<dbReference type="OrthoDB" id="5806254at2759"/>
<organism evidence="1 2">
    <name type="scientific">Oesophagostomum dentatum</name>
    <name type="common">Nodular worm</name>
    <dbReference type="NCBI Taxonomy" id="61180"/>
    <lineage>
        <taxon>Eukaryota</taxon>
        <taxon>Metazoa</taxon>
        <taxon>Ecdysozoa</taxon>
        <taxon>Nematoda</taxon>
        <taxon>Chromadorea</taxon>
        <taxon>Rhabditida</taxon>
        <taxon>Rhabditina</taxon>
        <taxon>Rhabditomorpha</taxon>
        <taxon>Strongyloidea</taxon>
        <taxon>Strongylidae</taxon>
        <taxon>Oesophagostomum</taxon>
    </lineage>
</organism>
<evidence type="ECO:0000313" key="1">
    <source>
        <dbReference type="EMBL" id="KHJ91124.1"/>
    </source>
</evidence>
<accession>A0A0B1T1N2</accession>
<reference evidence="1 2" key="1">
    <citation type="submission" date="2014-03" db="EMBL/GenBank/DDBJ databases">
        <title>Draft genome of the hookworm Oesophagostomum dentatum.</title>
        <authorList>
            <person name="Mitreva M."/>
        </authorList>
    </citation>
    <scope>NUCLEOTIDE SEQUENCE [LARGE SCALE GENOMIC DNA]</scope>
    <source>
        <strain evidence="1 2">OD-Hann</strain>
    </source>
</reference>